<accession>A0A6M3IMW5</accession>
<name>A0A6M3IMW5_9ZZZZ</name>
<proteinExistence type="predicted"/>
<gene>
    <name evidence="1" type="ORF">MM415B01448_0009</name>
</gene>
<dbReference type="AlphaFoldDB" id="A0A6M3IMW5"/>
<protein>
    <submittedName>
        <fullName evidence="1">Uncharacterized protein</fullName>
    </submittedName>
</protein>
<sequence>MIKTARLTIKYQEGSDMKAVLQSAMEAAGVSMADIEMKGKDYSSNTHFGNWVLTPVLDNEASKKVADIMGTELDFQDAILEESDIYKFKIGQKVRVRFMTELAFRVDQEGTVNNINYTGGEVSILKKRARKMGWRFRVGDRVIIEAI</sequence>
<reference evidence="1" key="1">
    <citation type="submission" date="2020-03" db="EMBL/GenBank/DDBJ databases">
        <title>The deep terrestrial virosphere.</title>
        <authorList>
            <person name="Holmfeldt K."/>
            <person name="Nilsson E."/>
            <person name="Simone D."/>
            <person name="Lopez-Fernandez M."/>
            <person name="Wu X."/>
            <person name="de Brujin I."/>
            <person name="Lundin D."/>
            <person name="Andersson A."/>
            <person name="Bertilsson S."/>
            <person name="Dopson M."/>
        </authorList>
    </citation>
    <scope>NUCLEOTIDE SEQUENCE</scope>
    <source>
        <strain evidence="1">MM415B01448</strain>
    </source>
</reference>
<evidence type="ECO:0000313" key="1">
    <source>
        <dbReference type="EMBL" id="QJA58437.1"/>
    </source>
</evidence>
<organism evidence="1">
    <name type="scientific">viral metagenome</name>
    <dbReference type="NCBI Taxonomy" id="1070528"/>
    <lineage>
        <taxon>unclassified sequences</taxon>
        <taxon>metagenomes</taxon>
        <taxon>organismal metagenomes</taxon>
    </lineage>
</organism>
<dbReference type="EMBL" id="MT141324">
    <property type="protein sequence ID" value="QJA58437.1"/>
    <property type="molecule type" value="Genomic_DNA"/>
</dbReference>